<dbReference type="InterPro" id="IPR011009">
    <property type="entry name" value="Kinase-like_dom_sf"/>
</dbReference>
<accession>A0A9W8GHC7</accession>
<reference evidence="3" key="1">
    <citation type="submission" date="2022-07" db="EMBL/GenBank/DDBJ databases">
        <title>Phylogenomic reconstructions and comparative analyses of Kickxellomycotina fungi.</title>
        <authorList>
            <person name="Reynolds N.K."/>
            <person name="Stajich J.E."/>
            <person name="Barry K."/>
            <person name="Grigoriev I.V."/>
            <person name="Crous P."/>
            <person name="Smith M.E."/>
        </authorList>
    </citation>
    <scope>NUCLEOTIDE SEQUENCE</scope>
    <source>
        <strain evidence="3">CBS 109367</strain>
    </source>
</reference>
<gene>
    <name evidence="3" type="ORF">IWW39_001782</name>
</gene>
<name>A0A9W8GHC7_9FUNG</name>
<feature type="compositionally biased region" description="Basic residues" evidence="1">
    <location>
        <begin position="1"/>
        <end position="10"/>
    </location>
</feature>
<evidence type="ECO:0000313" key="4">
    <source>
        <dbReference type="Proteomes" id="UP001151516"/>
    </source>
</evidence>
<evidence type="ECO:0000313" key="3">
    <source>
        <dbReference type="EMBL" id="KAJ2689060.1"/>
    </source>
</evidence>
<feature type="region of interest" description="Disordered" evidence="1">
    <location>
        <begin position="563"/>
        <end position="592"/>
    </location>
</feature>
<protein>
    <recommendedName>
        <fullName evidence="2">Fungal-type protein kinase domain-containing protein</fullName>
    </recommendedName>
</protein>
<dbReference type="Gene3D" id="1.10.510.10">
    <property type="entry name" value="Transferase(Phosphotransferase) domain 1"/>
    <property type="match status" value="1"/>
</dbReference>
<feature type="domain" description="Fungal-type protein kinase" evidence="2">
    <location>
        <begin position="279"/>
        <end position="715"/>
    </location>
</feature>
<dbReference type="SUPFAM" id="SSF56112">
    <property type="entry name" value="Protein kinase-like (PK-like)"/>
    <property type="match status" value="1"/>
</dbReference>
<organism evidence="3 4">
    <name type="scientific">Coemansia spiralis</name>
    <dbReference type="NCBI Taxonomy" id="417178"/>
    <lineage>
        <taxon>Eukaryota</taxon>
        <taxon>Fungi</taxon>
        <taxon>Fungi incertae sedis</taxon>
        <taxon>Zoopagomycota</taxon>
        <taxon>Kickxellomycotina</taxon>
        <taxon>Kickxellomycetes</taxon>
        <taxon>Kickxellales</taxon>
        <taxon>Kickxellaceae</taxon>
        <taxon>Coemansia</taxon>
    </lineage>
</organism>
<dbReference type="EMBL" id="JANBTX010000033">
    <property type="protein sequence ID" value="KAJ2689060.1"/>
    <property type="molecule type" value="Genomic_DNA"/>
</dbReference>
<sequence length="890" mass="99265">MPPRPQKRKERTNTSESAGHGTKPLNIAISPPFKRIKSLSTPSNASSSGQPSANSNDTPRPNRTRSTLTSSNKLSSQSRISTERHEEAENHFNSRLVKDQDTILELTRPLDAERRSLARRITDKAAQFIESYLAPEPTEQGDSAAVVDAKSRHDSPMTNPDSPTSLWTGTAIENSAARRNKLGEKLGVAKKWLLWESIGNERDMYEPIRAFIEFVALVVQGELSSMAGLNTRSELGRRLVLPSLPSDFKPDDADDNTRIDKGLVCVAPDSDVGAPRARPRYYDLLAVLEAKVKDDGFKGAFQQLVGYTRQMFQEQHTLRFAWGLTVSGRNVRVCHFGPDKATSSCPMSVSSLDGRRAFVETLVNWSFCEQSQLGRDPTMAYLPELGCWEIACPDDMGSADDRTRTTSYYFKVVSCHADRVFGRHTRCFLATGKKPAQMVSDENPLIPEVVIKDSWAFANPDSAADTRDEVKTLKRIKSGLSEHMDRDDIIIPEIIVGGRVRFELNGKWVEDNTATMYQLCETDGTTGAQLQIGEAKEAIDTERQLGEIEDDIDAQLQLGEAEEAVDTERQLGETEDSADELNKTGELSKSSDSTFRAHRRIVMTPIGEPLRSTESVAEFVTVVCDAMRCHSAIVEHCGILHRDISDNNILVYRKGGIARGVLIDFDCAIDTKQAEREKRKEMTGTFPFMSINNLMMSDVERTSLDDWESMLCLICLYATLGTITGKRRAYEELAKFPIALWRNDFLETVLSAKQSHLGGSRTFKNKIVDHFKEDDKVELLKGLVGLLYSYLFENRLLGSNYHGAIEKPVETALPEISLEEELDILDRDELDSLPSGGYSWVNPFEERAKEWEKLSGHLLSIANRFGELAIKSQKAAIEATNSAAVDNNSE</sequence>
<dbReference type="Proteomes" id="UP001151516">
    <property type="component" value="Unassembled WGS sequence"/>
</dbReference>
<evidence type="ECO:0000256" key="1">
    <source>
        <dbReference type="SAM" id="MobiDB-lite"/>
    </source>
</evidence>
<dbReference type="PANTHER" id="PTHR38248">
    <property type="entry name" value="FUNK1 6"/>
    <property type="match status" value="1"/>
</dbReference>
<dbReference type="Pfam" id="PF17667">
    <property type="entry name" value="Pkinase_fungal"/>
    <property type="match status" value="1"/>
</dbReference>
<feature type="compositionally biased region" description="Polar residues" evidence="1">
    <location>
        <begin position="38"/>
        <end position="80"/>
    </location>
</feature>
<dbReference type="OrthoDB" id="5584477at2759"/>
<dbReference type="PANTHER" id="PTHR38248:SF2">
    <property type="entry name" value="FUNK1 11"/>
    <property type="match status" value="1"/>
</dbReference>
<dbReference type="InterPro" id="IPR040976">
    <property type="entry name" value="Pkinase_fungal"/>
</dbReference>
<comment type="caution">
    <text evidence="3">The sequence shown here is derived from an EMBL/GenBank/DDBJ whole genome shotgun (WGS) entry which is preliminary data.</text>
</comment>
<dbReference type="AlphaFoldDB" id="A0A9W8GHC7"/>
<keyword evidence="4" id="KW-1185">Reference proteome</keyword>
<proteinExistence type="predicted"/>
<evidence type="ECO:0000259" key="2">
    <source>
        <dbReference type="Pfam" id="PF17667"/>
    </source>
</evidence>
<feature type="compositionally biased region" description="Basic and acidic residues" evidence="1">
    <location>
        <begin position="81"/>
        <end position="94"/>
    </location>
</feature>
<feature type="region of interest" description="Disordered" evidence="1">
    <location>
        <begin position="1"/>
        <end position="94"/>
    </location>
</feature>